<keyword evidence="2" id="KW-1185">Reference proteome</keyword>
<evidence type="ECO:0000313" key="1">
    <source>
        <dbReference type="EMBL" id="KAI0036840.1"/>
    </source>
</evidence>
<dbReference type="EMBL" id="MU273468">
    <property type="protein sequence ID" value="KAI0036840.1"/>
    <property type="molecule type" value="Genomic_DNA"/>
</dbReference>
<comment type="caution">
    <text evidence="1">The sequence shown here is derived from an EMBL/GenBank/DDBJ whole genome shotgun (WGS) entry which is preliminary data.</text>
</comment>
<reference evidence="1" key="2">
    <citation type="journal article" date="2022" name="New Phytol.">
        <title>Evolutionary transition to the ectomycorrhizal habit in the genomes of a hyperdiverse lineage of mushroom-forming fungi.</title>
        <authorList>
            <person name="Looney B."/>
            <person name="Miyauchi S."/>
            <person name="Morin E."/>
            <person name="Drula E."/>
            <person name="Courty P.E."/>
            <person name="Kohler A."/>
            <person name="Kuo A."/>
            <person name="LaButti K."/>
            <person name="Pangilinan J."/>
            <person name="Lipzen A."/>
            <person name="Riley R."/>
            <person name="Andreopoulos W."/>
            <person name="He G."/>
            <person name="Johnson J."/>
            <person name="Nolan M."/>
            <person name="Tritt A."/>
            <person name="Barry K.W."/>
            <person name="Grigoriev I.V."/>
            <person name="Nagy L.G."/>
            <person name="Hibbett D."/>
            <person name="Henrissat B."/>
            <person name="Matheny P.B."/>
            <person name="Labbe J."/>
            <person name="Martin F.M."/>
        </authorList>
    </citation>
    <scope>NUCLEOTIDE SEQUENCE</scope>
    <source>
        <strain evidence="1">EC-137</strain>
    </source>
</reference>
<dbReference type="Proteomes" id="UP000814128">
    <property type="component" value="Unassembled WGS sequence"/>
</dbReference>
<evidence type="ECO:0000313" key="2">
    <source>
        <dbReference type="Proteomes" id="UP000814128"/>
    </source>
</evidence>
<organism evidence="1 2">
    <name type="scientific">Vararia minispora EC-137</name>
    <dbReference type="NCBI Taxonomy" id="1314806"/>
    <lineage>
        <taxon>Eukaryota</taxon>
        <taxon>Fungi</taxon>
        <taxon>Dikarya</taxon>
        <taxon>Basidiomycota</taxon>
        <taxon>Agaricomycotina</taxon>
        <taxon>Agaricomycetes</taxon>
        <taxon>Russulales</taxon>
        <taxon>Lachnocladiaceae</taxon>
        <taxon>Vararia</taxon>
    </lineage>
</organism>
<proteinExistence type="predicted"/>
<gene>
    <name evidence="1" type="ORF">K488DRAFT_81826</name>
</gene>
<sequence>MADGSVLTRLLAPLADLGRAFTPPQLDLTTYDGLEYRWKFFVFLLRQEAILAAAIAVYVIFYWFGSSVNARRANTWLNAHSVLYEAQFARPLDGGLIKDGYTDFFAFSTGRRVVESLHTVFTLIPRHDMVQIVFQFLWRNLYDLAYEPRDELLLDFKISDDVAVPDFVFAIVSKDELHSIKDNRWDLSFTKTSENPALPSALTVMSEFADVTEAVFKQASTFLDTLKKPATQRYFRSLSITDQPRAHPEKPTFARERRVLLSLVAPPPSDAAATLPLVTATFALVDGLERLSLRPETKTKLRKVREEFVARMKEEAAREAKEEAADVRAAAKKKAEEERIAALPAAEQAKARVLPHSSFALRALDAGKILERERKRNLRKTQGKVVRK</sequence>
<accession>A0ACB8QZ85</accession>
<name>A0ACB8QZ85_9AGAM</name>
<reference evidence="1" key="1">
    <citation type="submission" date="2021-02" db="EMBL/GenBank/DDBJ databases">
        <authorList>
            <consortium name="DOE Joint Genome Institute"/>
            <person name="Ahrendt S."/>
            <person name="Looney B.P."/>
            <person name="Miyauchi S."/>
            <person name="Morin E."/>
            <person name="Drula E."/>
            <person name="Courty P.E."/>
            <person name="Chicoki N."/>
            <person name="Fauchery L."/>
            <person name="Kohler A."/>
            <person name="Kuo A."/>
            <person name="Labutti K."/>
            <person name="Pangilinan J."/>
            <person name="Lipzen A."/>
            <person name="Riley R."/>
            <person name="Andreopoulos W."/>
            <person name="He G."/>
            <person name="Johnson J."/>
            <person name="Barry K.W."/>
            <person name="Grigoriev I.V."/>
            <person name="Nagy L."/>
            <person name="Hibbett D."/>
            <person name="Henrissat B."/>
            <person name="Matheny P.B."/>
            <person name="Labbe J."/>
            <person name="Martin F."/>
        </authorList>
    </citation>
    <scope>NUCLEOTIDE SEQUENCE</scope>
    <source>
        <strain evidence="1">EC-137</strain>
    </source>
</reference>
<protein>
    <submittedName>
        <fullName evidence="1">DUF1682-domain-containing protein</fullName>
    </submittedName>
</protein>